<dbReference type="GO" id="GO:0016567">
    <property type="term" value="P:protein ubiquitination"/>
    <property type="evidence" value="ECO:0007669"/>
    <property type="project" value="UniProtKB-UniPathway"/>
</dbReference>
<dbReference type="AlphaFoldDB" id="A0A5J5C4X3"/>
<dbReference type="GO" id="GO:0005802">
    <property type="term" value="C:trans-Golgi network"/>
    <property type="evidence" value="ECO:0007669"/>
    <property type="project" value="TreeGrafter"/>
</dbReference>
<dbReference type="EMBL" id="CM018031">
    <property type="protein sequence ID" value="KAA8550016.1"/>
    <property type="molecule type" value="Genomic_DNA"/>
</dbReference>
<evidence type="ECO:0000256" key="5">
    <source>
        <dbReference type="ARBA" id="ARBA00022771"/>
    </source>
</evidence>
<evidence type="ECO:0000259" key="8">
    <source>
        <dbReference type="Pfam" id="PF18346"/>
    </source>
</evidence>
<dbReference type="GO" id="GO:0006952">
    <property type="term" value="P:defense response"/>
    <property type="evidence" value="ECO:0007669"/>
    <property type="project" value="InterPro"/>
</dbReference>
<dbReference type="PANTHER" id="PTHR46960:SF1">
    <property type="entry name" value="E3 UBIQUITIN-PROTEIN LIGASE KEG"/>
    <property type="match status" value="1"/>
</dbReference>
<gene>
    <name evidence="9" type="ORF">F0562_001700</name>
</gene>
<organism evidence="9 10">
    <name type="scientific">Nyssa sinensis</name>
    <dbReference type="NCBI Taxonomy" id="561372"/>
    <lineage>
        <taxon>Eukaryota</taxon>
        <taxon>Viridiplantae</taxon>
        <taxon>Streptophyta</taxon>
        <taxon>Embryophyta</taxon>
        <taxon>Tracheophyta</taxon>
        <taxon>Spermatophyta</taxon>
        <taxon>Magnoliopsida</taxon>
        <taxon>eudicotyledons</taxon>
        <taxon>Gunneridae</taxon>
        <taxon>Pentapetalae</taxon>
        <taxon>asterids</taxon>
        <taxon>Cornales</taxon>
        <taxon>Nyssaceae</taxon>
        <taxon>Nyssa</taxon>
    </lineage>
</organism>
<keyword evidence="10" id="KW-1185">Reference proteome</keyword>
<dbReference type="OrthoDB" id="264520at2759"/>
<keyword evidence="4" id="KW-0677">Repeat</keyword>
<dbReference type="GO" id="GO:0005769">
    <property type="term" value="C:early endosome"/>
    <property type="evidence" value="ECO:0007669"/>
    <property type="project" value="TreeGrafter"/>
</dbReference>
<keyword evidence="3" id="KW-0479">Metal-binding</keyword>
<dbReference type="GO" id="GO:0008270">
    <property type="term" value="F:zinc ion binding"/>
    <property type="evidence" value="ECO:0007669"/>
    <property type="project" value="UniProtKB-KW"/>
</dbReference>
<dbReference type="GO" id="GO:0004842">
    <property type="term" value="F:ubiquitin-protein transferase activity"/>
    <property type="evidence" value="ECO:0007669"/>
    <property type="project" value="InterPro"/>
</dbReference>
<sequence>MSLSFSIGIIHSLDDDGDMAVAFCFRSKPFSCYVTNMEKVSPFEVRVAGRVNLWKVALGDAERLLGFVDVHYTEVEKVDCFTTKQYVRFRAGLAEPRWGWRGACPKSRGVIVGVNANRGVSVSFFGLVGFWIGDPADLEVEQMFEVGEWVKLKDGTNKWKSIVPRSIGVM</sequence>
<evidence type="ECO:0000313" key="9">
    <source>
        <dbReference type="EMBL" id="KAA8550016.1"/>
    </source>
</evidence>
<protein>
    <recommendedName>
        <fullName evidence="8">Mind bomb SH3 repeat domain-containing protein</fullName>
    </recommendedName>
</protein>
<dbReference type="InterPro" id="IPR044584">
    <property type="entry name" value="KEG"/>
</dbReference>
<evidence type="ECO:0000256" key="1">
    <source>
        <dbReference type="ARBA" id="ARBA00004906"/>
    </source>
</evidence>
<feature type="domain" description="Mind bomb SH3 repeat" evidence="8">
    <location>
        <begin position="74"/>
        <end position="138"/>
    </location>
</feature>
<reference evidence="9 10" key="1">
    <citation type="submission" date="2019-09" db="EMBL/GenBank/DDBJ databases">
        <title>A chromosome-level genome assembly of the Chinese tupelo Nyssa sinensis.</title>
        <authorList>
            <person name="Yang X."/>
            <person name="Kang M."/>
            <person name="Yang Y."/>
            <person name="Xiong H."/>
            <person name="Wang M."/>
            <person name="Zhang Z."/>
            <person name="Wang Z."/>
            <person name="Wu H."/>
            <person name="Ma T."/>
            <person name="Liu J."/>
            <person name="Xi Z."/>
        </authorList>
    </citation>
    <scope>NUCLEOTIDE SEQUENCE [LARGE SCALE GENOMIC DNA]</scope>
    <source>
        <strain evidence="9">J267</strain>
        <tissue evidence="9">Leaf</tissue>
    </source>
</reference>
<dbReference type="UniPathway" id="UPA00143"/>
<dbReference type="GO" id="GO:0009738">
    <property type="term" value="P:abscisic acid-activated signaling pathway"/>
    <property type="evidence" value="ECO:0007669"/>
    <property type="project" value="InterPro"/>
</dbReference>
<accession>A0A5J5C4X3</accession>
<keyword evidence="6" id="KW-0833">Ubl conjugation pathway</keyword>
<name>A0A5J5C4X3_9ASTE</name>
<dbReference type="Proteomes" id="UP000325577">
    <property type="component" value="Linkage Group LG0"/>
</dbReference>
<evidence type="ECO:0000256" key="7">
    <source>
        <dbReference type="ARBA" id="ARBA00022833"/>
    </source>
</evidence>
<proteinExistence type="predicted"/>
<dbReference type="PANTHER" id="PTHR46960">
    <property type="entry name" value="E3 UBIQUITIN-PROTEIN LIGASE KEG"/>
    <property type="match status" value="1"/>
</dbReference>
<keyword evidence="5" id="KW-0863">Zinc-finger</keyword>
<evidence type="ECO:0000256" key="6">
    <source>
        <dbReference type="ARBA" id="ARBA00022786"/>
    </source>
</evidence>
<dbReference type="Pfam" id="PF18346">
    <property type="entry name" value="SH3_15"/>
    <property type="match status" value="1"/>
</dbReference>
<evidence type="ECO:0000313" key="10">
    <source>
        <dbReference type="Proteomes" id="UP000325577"/>
    </source>
</evidence>
<evidence type="ECO:0000256" key="3">
    <source>
        <dbReference type="ARBA" id="ARBA00022723"/>
    </source>
</evidence>
<keyword evidence="2" id="KW-0808">Transferase</keyword>
<comment type="pathway">
    <text evidence="1">Protein modification; protein ubiquitination.</text>
</comment>
<dbReference type="InterPro" id="IPR040847">
    <property type="entry name" value="SH3_15"/>
</dbReference>
<keyword evidence="7" id="KW-0862">Zinc</keyword>
<dbReference type="GO" id="GO:0045324">
    <property type="term" value="P:late endosome to vacuole transport"/>
    <property type="evidence" value="ECO:0007669"/>
    <property type="project" value="TreeGrafter"/>
</dbReference>
<dbReference type="GO" id="GO:0009788">
    <property type="term" value="P:negative regulation of abscisic acid-activated signaling pathway"/>
    <property type="evidence" value="ECO:0007669"/>
    <property type="project" value="TreeGrafter"/>
</dbReference>
<evidence type="ECO:0000256" key="2">
    <source>
        <dbReference type="ARBA" id="ARBA00022679"/>
    </source>
</evidence>
<evidence type="ECO:0000256" key="4">
    <source>
        <dbReference type="ARBA" id="ARBA00022737"/>
    </source>
</evidence>